<keyword evidence="3" id="KW-1185">Reference proteome</keyword>
<protein>
    <submittedName>
        <fullName evidence="2">Uncharacterized protein</fullName>
    </submittedName>
</protein>
<name>A0ABW0F281_9HYPH</name>
<evidence type="ECO:0000313" key="2">
    <source>
        <dbReference type="EMBL" id="MFC5293272.1"/>
    </source>
</evidence>
<feature type="region of interest" description="Disordered" evidence="1">
    <location>
        <begin position="104"/>
        <end position="124"/>
    </location>
</feature>
<reference evidence="3" key="1">
    <citation type="journal article" date="2019" name="Int. J. Syst. Evol. Microbiol.">
        <title>The Global Catalogue of Microorganisms (GCM) 10K type strain sequencing project: providing services to taxonomists for standard genome sequencing and annotation.</title>
        <authorList>
            <consortium name="The Broad Institute Genomics Platform"/>
            <consortium name="The Broad Institute Genome Sequencing Center for Infectious Disease"/>
            <person name="Wu L."/>
            <person name="Ma J."/>
        </authorList>
    </citation>
    <scope>NUCLEOTIDE SEQUENCE [LARGE SCALE GENOMIC DNA]</scope>
    <source>
        <strain evidence="3">CGMCC 1.15643</strain>
    </source>
</reference>
<feature type="region of interest" description="Disordered" evidence="1">
    <location>
        <begin position="338"/>
        <end position="360"/>
    </location>
</feature>
<feature type="compositionally biased region" description="Basic residues" evidence="1">
    <location>
        <begin position="351"/>
        <end position="360"/>
    </location>
</feature>
<proteinExistence type="predicted"/>
<gene>
    <name evidence="2" type="ORF">ACFPK2_09770</name>
</gene>
<dbReference type="Proteomes" id="UP001595976">
    <property type="component" value="Unassembled WGS sequence"/>
</dbReference>
<sequence>MRAGLERLRPWLALAGAACRSAARRLARIDIVPALISAADHGERQARALWRGLGRLVPRRGLGLPGALLWRGLAALAGLGMTAALVTGLSAKDEAPPQLASLASAPLSEDAASPPAARSAARPASLGAGDWSPISRPIALFDLAAPELGRAAPAYEARRAPDGRREDVMTFAAFAGKGPHLALRLRTGPSAARGARPFTIDLVREAAQRALSVTRSSAPAAIPTRFGTLETADVVLDDGGTSRNCLAFRSAQESAAFAMSGWWCAAGRPSDRRQLACLIDRLDLVNAADDEALRRAFARSELARDPACARQHLAATGRKASWLDGDGAVPALRMKTATAEAAKATPPARPARAKAARRKR</sequence>
<comment type="caution">
    <text evidence="2">The sequence shown here is derived from an EMBL/GenBank/DDBJ whole genome shotgun (WGS) entry which is preliminary data.</text>
</comment>
<organism evidence="2 3">
    <name type="scientific">Bosea minatitlanensis</name>
    <dbReference type="NCBI Taxonomy" id="128782"/>
    <lineage>
        <taxon>Bacteria</taxon>
        <taxon>Pseudomonadati</taxon>
        <taxon>Pseudomonadota</taxon>
        <taxon>Alphaproteobacteria</taxon>
        <taxon>Hyphomicrobiales</taxon>
        <taxon>Boseaceae</taxon>
        <taxon>Bosea</taxon>
    </lineage>
</organism>
<dbReference type="EMBL" id="JBHSLI010000003">
    <property type="protein sequence ID" value="MFC5293272.1"/>
    <property type="molecule type" value="Genomic_DNA"/>
</dbReference>
<accession>A0ABW0F281</accession>
<evidence type="ECO:0000256" key="1">
    <source>
        <dbReference type="SAM" id="MobiDB-lite"/>
    </source>
</evidence>
<dbReference type="RefSeq" id="WP_158446443.1">
    <property type="nucleotide sequence ID" value="NZ_JAOAOS010000027.1"/>
</dbReference>
<evidence type="ECO:0000313" key="3">
    <source>
        <dbReference type="Proteomes" id="UP001595976"/>
    </source>
</evidence>